<dbReference type="Proteomes" id="UP000240883">
    <property type="component" value="Unassembled WGS sequence"/>
</dbReference>
<sequence>PDNLRIRLAHALGYADYPTNLVAEPYLRYLSNRHLRRGTRDQYIKLFIRVVEYFHTNSLSEPTPLSIRSLLDTIEARNSEELYTETRNGDMERKEYVEDAVMYIMGAWSMMLSSFVQLPTRTRKVVTLYNVREGEGCTSAYDENFSSLALSIKATRLNAYTLNLLGAVEIAFTRNISRHMILSRHRNRCLLEIFALPCAFQAASVSSGVVGITSELIQEIEESYCILFNAWSSQPLHAKVGRYFGIRRLCWCWSCAAYRYRKDVIAKYRQILDEDTRHRQRKDQLELEDEFDPQIVKLMEQRSSDWSHELFPSLWPRIMLLEEHLQAAKPWSIWILFRDRRDTLQFWTFFFATVVVLLTFLQVILGLAQVVGSF</sequence>
<keyword evidence="3" id="KW-1185">Reference proteome</keyword>
<dbReference type="EMBL" id="KZ678136">
    <property type="protein sequence ID" value="PSN66442.1"/>
    <property type="molecule type" value="Genomic_DNA"/>
</dbReference>
<evidence type="ECO:0000313" key="3">
    <source>
        <dbReference type="Proteomes" id="UP000240883"/>
    </source>
</evidence>
<feature type="transmembrane region" description="Helical" evidence="1">
    <location>
        <begin position="346"/>
        <end position="371"/>
    </location>
</feature>
<keyword evidence="1" id="KW-1133">Transmembrane helix</keyword>
<dbReference type="AlphaFoldDB" id="A0A2T2NLY2"/>
<evidence type="ECO:0000313" key="2">
    <source>
        <dbReference type="EMBL" id="PSN66442.1"/>
    </source>
</evidence>
<feature type="non-terminal residue" evidence="2">
    <location>
        <position position="374"/>
    </location>
</feature>
<feature type="non-terminal residue" evidence="2">
    <location>
        <position position="1"/>
    </location>
</feature>
<accession>A0A2T2NLY2</accession>
<protein>
    <submittedName>
        <fullName evidence="2">Uncharacterized protein</fullName>
    </submittedName>
</protein>
<gene>
    <name evidence="2" type="ORF">BS50DRAFT_455653</name>
</gene>
<evidence type="ECO:0000256" key="1">
    <source>
        <dbReference type="SAM" id="Phobius"/>
    </source>
</evidence>
<organism evidence="2 3">
    <name type="scientific">Corynespora cassiicola Philippines</name>
    <dbReference type="NCBI Taxonomy" id="1448308"/>
    <lineage>
        <taxon>Eukaryota</taxon>
        <taxon>Fungi</taxon>
        <taxon>Dikarya</taxon>
        <taxon>Ascomycota</taxon>
        <taxon>Pezizomycotina</taxon>
        <taxon>Dothideomycetes</taxon>
        <taxon>Pleosporomycetidae</taxon>
        <taxon>Pleosporales</taxon>
        <taxon>Corynesporascaceae</taxon>
        <taxon>Corynespora</taxon>
    </lineage>
</organism>
<dbReference type="OrthoDB" id="5428890at2759"/>
<proteinExistence type="predicted"/>
<reference evidence="2 3" key="1">
    <citation type="journal article" date="2018" name="Front. Microbiol.">
        <title>Genome-Wide Analysis of Corynespora cassiicola Leaf Fall Disease Putative Effectors.</title>
        <authorList>
            <person name="Lopez D."/>
            <person name="Ribeiro S."/>
            <person name="Label P."/>
            <person name="Fumanal B."/>
            <person name="Venisse J.S."/>
            <person name="Kohler A."/>
            <person name="de Oliveira R.R."/>
            <person name="Labutti K."/>
            <person name="Lipzen A."/>
            <person name="Lail K."/>
            <person name="Bauer D."/>
            <person name="Ohm R.A."/>
            <person name="Barry K.W."/>
            <person name="Spatafora J."/>
            <person name="Grigoriev I.V."/>
            <person name="Martin F.M."/>
            <person name="Pujade-Renaud V."/>
        </authorList>
    </citation>
    <scope>NUCLEOTIDE SEQUENCE [LARGE SCALE GENOMIC DNA]</scope>
    <source>
        <strain evidence="2 3">Philippines</strain>
    </source>
</reference>
<keyword evidence="1" id="KW-0472">Membrane</keyword>
<keyword evidence="1" id="KW-0812">Transmembrane</keyword>
<name>A0A2T2NLY2_CORCC</name>